<gene>
    <name evidence="3" type="ORF">P9989_19140</name>
</gene>
<dbReference type="RefSeq" id="WP_283076441.1">
    <property type="nucleotide sequence ID" value="NZ_CP121671.1"/>
</dbReference>
<name>A0ABY8IW52_9BACI</name>
<feature type="transmembrane region" description="Helical" evidence="1">
    <location>
        <begin position="21"/>
        <end position="40"/>
    </location>
</feature>
<evidence type="ECO:0000313" key="4">
    <source>
        <dbReference type="Proteomes" id="UP001221597"/>
    </source>
</evidence>
<dbReference type="PROSITE" id="PS51257">
    <property type="entry name" value="PROKAR_LIPOPROTEIN"/>
    <property type="match status" value="1"/>
</dbReference>
<proteinExistence type="predicted"/>
<feature type="transmembrane region" description="Helical" evidence="1">
    <location>
        <begin position="111"/>
        <end position="132"/>
    </location>
</feature>
<dbReference type="Pfam" id="PF07853">
    <property type="entry name" value="DUF1648"/>
    <property type="match status" value="1"/>
</dbReference>
<sequence>MKNQPLIDLPTSTFEKLSTSVSFLTISCTFIYLVMIWNQIPETIPVHFNLNGEADRYGGKWSIIALPVISLLIWVTFTMLEKYPHAHNYIVTINTQNAEAQYKNSKLMLSVLKLIIILDFSYLTWSSIQIGLDHQSGLGVWQMLITLAGTLGVIMIFLIRSIRLK</sequence>
<keyword evidence="4" id="KW-1185">Reference proteome</keyword>
<organism evidence="3 4">
    <name type="scientific">Halobacillus naozhouensis</name>
    <dbReference type="NCBI Taxonomy" id="554880"/>
    <lineage>
        <taxon>Bacteria</taxon>
        <taxon>Bacillati</taxon>
        <taxon>Bacillota</taxon>
        <taxon>Bacilli</taxon>
        <taxon>Bacillales</taxon>
        <taxon>Bacillaceae</taxon>
        <taxon>Halobacillus</taxon>
    </lineage>
</organism>
<keyword evidence="1" id="KW-0472">Membrane</keyword>
<feature type="domain" description="DUF1648" evidence="2">
    <location>
        <begin position="26"/>
        <end position="70"/>
    </location>
</feature>
<evidence type="ECO:0000259" key="2">
    <source>
        <dbReference type="Pfam" id="PF07853"/>
    </source>
</evidence>
<feature type="transmembrane region" description="Helical" evidence="1">
    <location>
        <begin position="138"/>
        <end position="159"/>
    </location>
</feature>
<keyword evidence="1" id="KW-1133">Transmembrane helix</keyword>
<evidence type="ECO:0000313" key="3">
    <source>
        <dbReference type="EMBL" id="WFT74444.1"/>
    </source>
</evidence>
<dbReference type="InterPro" id="IPR012867">
    <property type="entry name" value="DUF1648"/>
</dbReference>
<protein>
    <submittedName>
        <fullName evidence="3">DUF1648 domain-containing protein</fullName>
    </submittedName>
</protein>
<reference evidence="3 4" key="1">
    <citation type="submission" date="2023-04" db="EMBL/GenBank/DDBJ databases">
        <title>Genome sequence of Halobacillus naozhouensis KACC 21980.</title>
        <authorList>
            <person name="Kim S."/>
            <person name="Heo J."/>
            <person name="Kwon S.-W."/>
        </authorList>
    </citation>
    <scope>NUCLEOTIDE SEQUENCE [LARGE SCALE GENOMIC DNA]</scope>
    <source>
        <strain evidence="3 4">KCTC 13234</strain>
    </source>
</reference>
<keyword evidence="1" id="KW-0812">Transmembrane</keyword>
<accession>A0ABY8IW52</accession>
<dbReference type="EMBL" id="CP121671">
    <property type="protein sequence ID" value="WFT74444.1"/>
    <property type="molecule type" value="Genomic_DNA"/>
</dbReference>
<dbReference type="Proteomes" id="UP001221597">
    <property type="component" value="Chromosome"/>
</dbReference>
<feature type="transmembrane region" description="Helical" evidence="1">
    <location>
        <begin position="60"/>
        <end position="80"/>
    </location>
</feature>
<evidence type="ECO:0000256" key="1">
    <source>
        <dbReference type="SAM" id="Phobius"/>
    </source>
</evidence>